<feature type="transmembrane region" description="Helical" evidence="5">
    <location>
        <begin position="36"/>
        <end position="51"/>
    </location>
</feature>
<evidence type="ECO:0000256" key="1">
    <source>
        <dbReference type="ARBA" id="ARBA00004141"/>
    </source>
</evidence>
<name>L7LHT6_9ACTN</name>
<feature type="transmembrane region" description="Helical" evidence="5">
    <location>
        <begin position="311"/>
        <end position="332"/>
    </location>
</feature>
<dbReference type="Pfam" id="PF13515">
    <property type="entry name" value="FUSC_2"/>
    <property type="match status" value="1"/>
</dbReference>
<comment type="caution">
    <text evidence="7">The sequence shown here is derived from an EMBL/GenBank/DDBJ whole genome shotgun (WGS) entry which is preliminary data.</text>
</comment>
<feature type="transmembrane region" description="Helical" evidence="5">
    <location>
        <begin position="249"/>
        <end position="274"/>
    </location>
</feature>
<proteinExistence type="predicted"/>
<reference evidence="7 8" key="1">
    <citation type="submission" date="2012-12" db="EMBL/GenBank/DDBJ databases">
        <title>Whole genome shotgun sequence of Gordonia sihwensis NBRC 108236.</title>
        <authorList>
            <person name="Yoshida I."/>
            <person name="Hosoyama A."/>
            <person name="Tsuchikane K."/>
            <person name="Ando Y."/>
            <person name="Baba S."/>
            <person name="Ohji S."/>
            <person name="Hamada M."/>
            <person name="Tamura T."/>
            <person name="Yamazoe A."/>
            <person name="Yamazaki S."/>
            <person name="Fujita N."/>
        </authorList>
    </citation>
    <scope>NUCLEOTIDE SEQUENCE [LARGE SCALE GENOMIC DNA]</scope>
    <source>
        <strain evidence="7 8">NBRC 108236</strain>
    </source>
</reference>
<feature type="domain" description="Integral membrane bound transporter" evidence="6">
    <location>
        <begin position="195"/>
        <end position="328"/>
    </location>
</feature>
<feature type="transmembrane region" description="Helical" evidence="5">
    <location>
        <begin position="114"/>
        <end position="131"/>
    </location>
</feature>
<keyword evidence="4 5" id="KW-0472">Membrane</keyword>
<dbReference type="RefSeq" id="WP_006894868.1">
    <property type="nucleotide sequence ID" value="NZ_BANU01000003.1"/>
</dbReference>
<organism evidence="7 8">
    <name type="scientific">Gordonia sihwensis NBRC 108236</name>
    <dbReference type="NCBI Taxonomy" id="1223544"/>
    <lineage>
        <taxon>Bacteria</taxon>
        <taxon>Bacillati</taxon>
        <taxon>Actinomycetota</taxon>
        <taxon>Actinomycetes</taxon>
        <taxon>Mycobacteriales</taxon>
        <taxon>Gordoniaceae</taxon>
        <taxon>Gordonia</taxon>
    </lineage>
</organism>
<dbReference type="AlphaFoldDB" id="L7LHT6"/>
<dbReference type="eggNOG" id="COG4129">
    <property type="taxonomic scope" value="Bacteria"/>
</dbReference>
<dbReference type="InterPro" id="IPR049453">
    <property type="entry name" value="Memb_transporter_dom"/>
</dbReference>
<feature type="transmembrane region" description="Helical" evidence="5">
    <location>
        <begin position="137"/>
        <end position="156"/>
    </location>
</feature>
<keyword evidence="8" id="KW-1185">Reference proteome</keyword>
<dbReference type="Proteomes" id="UP000035083">
    <property type="component" value="Unassembled WGS sequence"/>
</dbReference>
<evidence type="ECO:0000256" key="5">
    <source>
        <dbReference type="SAM" id="Phobius"/>
    </source>
</evidence>
<evidence type="ECO:0000313" key="8">
    <source>
        <dbReference type="Proteomes" id="UP000035083"/>
    </source>
</evidence>
<dbReference type="EMBL" id="BANU01000003">
    <property type="protein sequence ID" value="GAC59618.1"/>
    <property type="molecule type" value="Genomic_DNA"/>
</dbReference>
<keyword evidence="2 5" id="KW-0812">Transmembrane</keyword>
<feature type="transmembrane region" description="Helical" evidence="5">
    <location>
        <begin position="281"/>
        <end position="299"/>
    </location>
</feature>
<comment type="subcellular location">
    <subcellularLocation>
        <location evidence="1">Membrane</location>
        <topology evidence="1">Multi-pass membrane protein</topology>
    </subcellularLocation>
</comment>
<feature type="transmembrane region" description="Helical" evidence="5">
    <location>
        <begin position="14"/>
        <end position="30"/>
    </location>
</feature>
<sequence length="364" mass="37346">MTAALPNGDDHRHAFRVLVGLVVPTVALLVAGRPELLVYAVFGAFAGMYGRGEGGRRRITHQLQAAGLLTAGSAIGVGLSAVSAPVWALVVAETAFAVVGSLLADAVRLRPAGPFFFIFALGATATVPAGLVAPGAAVAICAGTALLAVAIGTVGTPAPLRGRHGWFAGVRSVVRRPPAGVRLHAVRYGVAVGTAGSIGLAMGFEHANWAMAAAAVPLAVIDTGRPGDAEVRRVLTRAAHRTVGTMAGLLLAAALLALDLGAGAVAVIAVLLLWPTELFMTRHYAVAIGFFTPLIMLMTELTAPSPPLRMLTFRAVDTLIGVAVGVLVALVIRLPDRRSRLPAFDVPLDPVGLDRPEGDGHSGR</sequence>
<keyword evidence="3 5" id="KW-1133">Transmembrane helix</keyword>
<dbReference type="GO" id="GO:0016020">
    <property type="term" value="C:membrane"/>
    <property type="evidence" value="ECO:0007669"/>
    <property type="project" value="UniProtKB-SubCell"/>
</dbReference>
<evidence type="ECO:0000256" key="2">
    <source>
        <dbReference type="ARBA" id="ARBA00022692"/>
    </source>
</evidence>
<gene>
    <name evidence="7" type="ORF">GSI01S_03_00780</name>
</gene>
<protein>
    <recommendedName>
        <fullName evidence="6">Integral membrane bound transporter domain-containing protein</fullName>
    </recommendedName>
</protein>
<accession>L7LHT6</accession>
<feature type="transmembrane region" description="Helical" evidence="5">
    <location>
        <begin position="63"/>
        <end position="81"/>
    </location>
</feature>
<evidence type="ECO:0000313" key="7">
    <source>
        <dbReference type="EMBL" id="GAC59618.1"/>
    </source>
</evidence>
<evidence type="ECO:0000256" key="3">
    <source>
        <dbReference type="ARBA" id="ARBA00022989"/>
    </source>
</evidence>
<evidence type="ECO:0000256" key="4">
    <source>
        <dbReference type="ARBA" id="ARBA00023136"/>
    </source>
</evidence>
<evidence type="ECO:0000259" key="6">
    <source>
        <dbReference type="Pfam" id="PF13515"/>
    </source>
</evidence>